<keyword evidence="1" id="KW-1133">Transmembrane helix</keyword>
<organism evidence="2 3">
    <name type="scientific">Dreissena polymorpha</name>
    <name type="common">Zebra mussel</name>
    <name type="synonym">Mytilus polymorpha</name>
    <dbReference type="NCBI Taxonomy" id="45954"/>
    <lineage>
        <taxon>Eukaryota</taxon>
        <taxon>Metazoa</taxon>
        <taxon>Spiralia</taxon>
        <taxon>Lophotrochozoa</taxon>
        <taxon>Mollusca</taxon>
        <taxon>Bivalvia</taxon>
        <taxon>Autobranchia</taxon>
        <taxon>Heteroconchia</taxon>
        <taxon>Euheterodonta</taxon>
        <taxon>Imparidentia</taxon>
        <taxon>Neoheterodontei</taxon>
        <taxon>Myida</taxon>
        <taxon>Dreissenoidea</taxon>
        <taxon>Dreissenidae</taxon>
        <taxon>Dreissena</taxon>
    </lineage>
</organism>
<comment type="caution">
    <text evidence="2">The sequence shown here is derived from an EMBL/GenBank/DDBJ whole genome shotgun (WGS) entry which is preliminary data.</text>
</comment>
<keyword evidence="1" id="KW-0472">Membrane</keyword>
<keyword evidence="1" id="KW-0812">Transmembrane</keyword>
<reference evidence="2" key="1">
    <citation type="journal article" date="2019" name="bioRxiv">
        <title>The Genome of the Zebra Mussel, Dreissena polymorpha: A Resource for Invasive Species Research.</title>
        <authorList>
            <person name="McCartney M.A."/>
            <person name="Auch B."/>
            <person name="Kono T."/>
            <person name="Mallez S."/>
            <person name="Zhang Y."/>
            <person name="Obille A."/>
            <person name="Becker A."/>
            <person name="Abrahante J.E."/>
            <person name="Garbe J."/>
            <person name="Badalamenti J.P."/>
            <person name="Herman A."/>
            <person name="Mangelson H."/>
            <person name="Liachko I."/>
            <person name="Sullivan S."/>
            <person name="Sone E.D."/>
            <person name="Koren S."/>
            <person name="Silverstein K.A.T."/>
            <person name="Beckman K.B."/>
            <person name="Gohl D.M."/>
        </authorList>
    </citation>
    <scope>NUCLEOTIDE SEQUENCE</scope>
    <source>
        <strain evidence="2">Duluth1</strain>
        <tissue evidence="2">Whole animal</tissue>
    </source>
</reference>
<evidence type="ECO:0000313" key="3">
    <source>
        <dbReference type="Proteomes" id="UP000828390"/>
    </source>
</evidence>
<reference evidence="2" key="2">
    <citation type="submission" date="2020-11" db="EMBL/GenBank/DDBJ databases">
        <authorList>
            <person name="McCartney M.A."/>
            <person name="Auch B."/>
            <person name="Kono T."/>
            <person name="Mallez S."/>
            <person name="Becker A."/>
            <person name="Gohl D.M."/>
            <person name="Silverstein K.A.T."/>
            <person name="Koren S."/>
            <person name="Bechman K.B."/>
            <person name="Herman A."/>
            <person name="Abrahante J.E."/>
            <person name="Garbe J."/>
        </authorList>
    </citation>
    <scope>NUCLEOTIDE SEQUENCE</scope>
    <source>
        <strain evidence="2">Duluth1</strain>
        <tissue evidence="2">Whole animal</tissue>
    </source>
</reference>
<gene>
    <name evidence="2" type="ORF">DPMN_083080</name>
</gene>
<feature type="transmembrane region" description="Helical" evidence="1">
    <location>
        <begin position="84"/>
        <end position="102"/>
    </location>
</feature>
<evidence type="ECO:0000313" key="2">
    <source>
        <dbReference type="EMBL" id="KAH3695622.1"/>
    </source>
</evidence>
<dbReference type="Proteomes" id="UP000828390">
    <property type="component" value="Unassembled WGS sequence"/>
</dbReference>
<name>A0A9D3Y997_DREPO</name>
<accession>A0A9D3Y997</accession>
<sequence length="191" mass="21070">MSIHKELPAYSQCFKMEKMDGDEEMLVGNMAWLVIWLPVGNMASRAVWLVIWLSGCPVSAVWLVIWLPGYCWDCAVVGNMAARLWLVIWLSGKCCVVGNMAYGCPVSAVCSGGNMAARLLLWLVIWLPGYCCGHPPTGHDNGSQALIMKALFVVWISGHDNEGHDNGSQAMIMYAMFVVRISGPDNVLFAW</sequence>
<proteinExistence type="predicted"/>
<keyword evidence="3" id="KW-1185">Reference proteome</keyword>
<protein>
    <submittedName>
        <fullName evidence="2">Uncharacterized protein</fullName>
    </submittedName>
</protein>
<feature type="transmembrane region" description="Helical" evidence="1">
    <location>
        <begin position="49"/>
        <end position="72"/>
    </location>
</feature>
<dbReference type="AlphaFoldDB" id="A0A9D3Y997"/>
<evidence type="ECO:0000256" key="1">
    <source>
        <dbReference type="SAM" id="Phobius"/>
    </source>
</evidence>
<dbReference type="EMBL" id="JAIWYP010000016">
    <property type="protein sequence ID" value="KAH3695622.1"/>
    <property type="molecule type" value="Genomic_DNA"/>
</dbReference>